<dbReference type="eggNOG" id="COG0662">
    <property type="taxonomic scope" value="Bacteria"/>
</dbReference>
<dbReference type="RefSeq" id="WP_035250916.1">
    <property type="nucleotide sequence ID" value="NZ_AQQY01000005.1"/>
</dbReference>
<dbReference type="InterPro" id="IPR011051">
    <property type="entry name" value="RmlC_Cupin_sf"/>
</dbReference>
<sequence length="302" mass="33454">MYDKSDPRSSLAPKSSTNAMAQTGLIAEQQEGYFYASDPQVLTDAGKSWLHRGHNFLVAYSEAARGATFERKAQIDEYAVILPKVGAVIEWNGTRLDVPGNSLVFVPPGDSTVTLPEGGVLVRLFSTQNTDLAEACGNARAYDTPRTHIPPFQPWPEPKGGWKIHAYSLDVPSEEGRFGRIFRCTTLMINVLEPFEGPRDPSKMSPHHHDDFEQGSLALQGGFTHYLRWAWTSDMADWREDKAVEMTSPSMLVIPPPVIHTTRATGAGCNELIDIFSPPRMDFSMKPGWVLNADDYPMPGDT</sequence>
<dbReference type="STRING" id="1461693.ATO10_09658"/>
<keyword evidence="2" id="KW-1185">Reference proteome</keyword>
<protein>
    <recommendedName>
        <fullName evidence="3">5-deoxy-glucuronate isomerase</fullName>
    </recommendedName>
</protein>
<evidence type="ECO:0000313" key="1">
    <source>
        <dbReference type="EMBL" id="KCV82103.1"/>
    </source>
</evidence>
<dbReference type="SUPFAM" id="SSF51182">
    <property type="entry name" value="RmlC-like cupins"/>
    <property type="match status" value="1"/>
</dbReference>
<dbReference type="EMBL" id="AQQY01000005">
    <property type="protein sequence ID" value="KCV82103.1"/>
    <property type="molecule type" value="Genomic_DNA"/>
</dbReference>
<dbReference type="InterPro" id="IPR014710">
    <property type="entry name" value="RmlC-like_jellyroll"/>
</dbReference>
<evidence type="ECO:0008006" key="3">
    <source>
        <dbReference type="Google" id="ProtNLM"/>
    </source>
</evidence>
<evidence type="ECO:0000313" key="2">
    <source>
        <dbReference type="Proteomes" id="UP000024836"/>
    </source>
</evidence>
<dbReference type="Gene3D" id="2.60.120.10">
    <property type="entry name" value="Jelly Rolls"/>
    <property type="match status" value="1"/>
</dbReference>
<dbReference type="OrthoDB" id="8882910at2"/>
<reference evidence="1 2" key="1">
    <citation type="submission" date="2013-04" db="EMBL/GenBank/DDBJ databases">
        <title>Shimia sp. 22II-S11-Z10 Genome Sequencing.</title>
        <authorList>
            <person name="Lai Q."/>
            <person name="Li G."/>
            <person name="Shao Z."/>
        </authorList>
    </citation>
    <scope>NUCLEOTIDE SEQUENCE [LARGE SCALE GENOMIC DNA]</scope>
    <source>
        <strain evidence="2">22II-S11-Z10</strain>
    </source>
</reference>
<organism evidence="1 2">
    <name type="scientific">Actibacterium atlanticum</name>
    <dbReference type="NCBI Taxonomy" id="1461693"/>
    <lineage>
        <taxon>Bacteria</taxon>
        <taxon>Pseudomonadati</taxon>
        <taxon>Pseudomonadota</taxon>
        <taxon>Alphaproteobacteria</taxon>
        <taxon>Rhodobacterales</taxon>
        <taxon>Roseobacteraceae</taxon>
        <taxon>Actibacterium</taxon>
    </lineage>
</organism>
<proteinExistence type="predicted"/>
<dbReference type="AlphaFoldDB" id="A0A058ZKJ9"/>
<gene>
    <name evidence="1" type="ORF">ATO10_09658</name>
</gene>
<accession>A0A058ZKJ9</accession>
<comment type="caution">
    <text evidence="1">The sequence shown here is derived from an EMBL/GenBank/DDBJ whole genome shotgun (WGS) entry which is preliminary data.</text>
</comment>
<dbReference type="Proteomes" id="UP000024836">
    <property type="component" value="Unassembled WGS sequence"/>
</dbReference>
<dbReference type="PATRIC" id="fig|1461693.3.peg.1962"/>
<name>A0A058ZKJ9_9RHOB</name>